<evidence type="ECO:0000259" key="3">
    <source>
        <dbReference type="PROSITE" id="PS51186"/>
    </source>
</evidence>
<keyword evidence="5" id="KW-1185">Reference proteome</keyword>
<dbReference type="Gene3D" id="3.40.630.30">
    <property type="match status" value="1"/>
</dbReference>
<comment type="similarity">
    <text evidence="1">Belongs to the UPF0039 (ElaA) family.</text>
</comment>
<dbReference type="FunFam" id="3.40.630.30:FF:000035">
    <property type="entry name" value="GNAT family N-acetyltransferase"/>
    <property type="match status" value="1"/>
</dbReference>
<evidence type="ECO:0000313" key="5">
    <source>
        <dbReference type="Proteomes" id="UP000239007"/>
    </source>
</evidence>
<name>A0A2S7USI2_9GAMM</name>
<dbReference type="InterPro" id="IPR000182">
    <property type="entry name" value="GNAT_dom"/>
</dbReference>
<evidence type="ECO:0000256" key="2">
    <source>
        <dbReference type="ARBA" id="ARBA00072224"/>
    </source>
</evidence>
<reference evidence="4 5" key="1">
    <citation type="submission" date="2016-12" db="EMBL/GenBank/DDBJ databases">
        <title>Diversity of luminous bacteria.</title>
        <authorList>
            <person name="Yoshizawa S."/>
            <person name="Kogure K."/>
        </authorList>
    </citation>
    <scope>NUCLEOTIDE SEQUENCE [LARGE SCALE GENOMIC DNA]</scope>
    <source>
        <strain evidence="4 5">SA4-48</strain>
    </source>
</reference>
<proteinExistence type="inferred from homology"/>
<dbReference type="Pfam" id="PF13673">
    <property type="entry name" value="Acetyltransf_10"/>
    <property type="match status" value="1"/>
</dbReference>
<dbReference type="OrthoDB" id="9796171at2"/>
<dbReference type="Proteomes" id="UP000239007">
    <property type="component" value="Unassembled WGS sequence"/>
</dbReference>
<dbReference type="GO" id="GO:0016747">
    <property type="term" value="F:acyltransferase activity, transferring groups other than amino-acyl groups"/>
    <property type="evidence" value="ECO:0007669"/>
    <property type="project" value="InterPro"/>
</dbReference>
<dbReference type="PROSITE" id="PS51186">
    <property type="entry name" value="GNAT"/>
    <property type="match status" value="1"/>
</dbReference>
<gene>
    <name evidence="4" type="ORF">BTO11_04005</name>
</gene>
<sequence>MTKKLDWQVKPFTQLTTDELYDLLKLRIDVFVVEQECYYPDLDNIDREPNTLHIFNYQDDKITSYCRVLAPGVVYESESAIGRVIVSDQFRGQNLGYELMQQATTQTDKLWPDNTCHISAQEHLAKFYNSLGFEQISDMYLEDGIPHIAMRRAAHK</sequence>
<dbReference type="SUPFAM" id="SSF55729">
    <property type="entry name" value="Acyl-CoA N-acyltransferases (Nat)"/>
    <property type="match status" value="1"/>
</dbReference>
<dbReference type="AlphaFoldDB" id="A0A2S7USI2"/>
<dbReference type="InterPro" id="IPR016181">
    <property type="entry name" value="Acyl_CoA_acyltransferase"/>
</dbReference>
<dbReference type="RefSeq" id="WP_105051372.1">
    <property type="nucleotide sequence ID" value="NZ_BMYG01000010.1"/>
</dbReference>
<evidence type="ECO:0000256" key="1">
    <source>
        <dbReference type="ARBA" id="ARBA00009623"/>
    </source>
</evidence>
<organism evidence="4 5">
    <name type="scientific">Psychrosphaera saromensis</name>
    <dbReference type="NCBI Taxonomy" id="716813"/>
    <lineage>
        <taxon>Bacteria</taxon>
        <taxon>Pseudomonadati</taxon>
        <taxon>Pseudomonadota</taxon>
        <taxon>Gammaproteobacteria</taxon>
        <taxon>Alteromonadales</taxon>
        <taxon>Pseudoalteromonadaceae</taxon>
        <taxon>Psychrosphaera</taxon>
    </lineage>
</organism>
<accession>A0A2S7USI2</accession>
<protein>
    <recommendedName>
        <fullName evidence="2">Protein ElaA</fullName>
    </recommendedName>
</protein>
<dbReference type="EMBL" id="MSCH01000003">
    <property type="protein sequence ID" value="PQJ52897.1"/>
    <property type="molecule type" value="Genomic_DNA"/>
</dbReference>
<comment type="caution">
    <text evidence="4">The sequence shown here is derived from an EMBL/GenBank/DDBJ whole genome shotgun (WGS) entry which is preliminary data.</text>
</comment>
<evidence type="ECO:0000313" key="4">
    <source>
        <dbReference type="EMBL" id="PQJ52897.1"/>
    </source>
</evidence>
<keyword evidence="4" id="KW-0808">Transferase</keyword>
<feature type="domain" description="N-acetyltransferase" evidence="3">
    <location>
        <begin position="10"/>
        <end position="155"/>
    </location>
</feature>